<comment type="caution">
    <text evidence="1">The sequence shown here is derived from an EMBL/GenBank/DDBJ whole genome shotgun (WGS) entry which is preliminary data.</text>
</comment>
<accession>A0A9Q3BXK7</accession>
<dbReference type="AlphaFoldDB" id="A0A9Q3BXK7"/>
<evidence type="ECO:0000313" key="2">
    <source>
        <dbReference type="Proteomes" id="UP000765509"/>
    </source>
</evidence>
<protein>
    <submittedName>
        <fullName evidence="1">Uncharacterized protein</fullName>
    </submittedName>
</protein>
<sequence length="182" mass="21228">MWKKTCHTARGCIAEPKEYNKQRYDKNHNENYFREGDQVLVSTLNFNNLKGAKKMKNSFLGTLNITRLTGKNSVEVQLTEEFFRKHTVFQVRLVKPDNQAGEDKFSFRNEVYTPQKIVEVEESPGPVKKFIKVRKIRLNGKDHIQYLVIFKNQTADKDKVLAEYAIPDSDLTLGRFRASRRA</sequence>
<reference evidence="1" key="1">
    <citation type="submission" date="2021-03" db="EMBL/GenBank/DDBJ databases">
        <title>Draft genome sequence of rust myrtle Austropuccinia psidii MF-1, a brazilian biotype.</title>
        <authorList>
            <person name="Quecine M.C."/>
            <person name="Pachon D.M.R."/>
            <person name="Bonatelli M.L."/>
            <person name="Correr F.H."/>
            <person name="Franceschini L.M."/>
            <person name="Leite T.F."/>
            <person name="Margarido G.R.A."/>
            <person name="Almeida C.A."/>
            <person name="Ferrarezi J.A."/>
            <person name="Labate C.A."/>
        </authorList>
    </citation>
    <scope>NUCLEOTIDE SEQUENCE</scope>
    <source>
        <strain evidence="1">MF-1</strain>
    </source>
</reference>
<gene>
    <name evidence="1" type="ORF">O181_014119</name>
</gene>
<evidence type="ECO:0000313" key="1">
    <source>
        <dbReference type="EMBL" id="MBW0474404.1"/>
    </source>
</evidence>
<proteinExistence type="predicted"/>
<dbReference type="EMBL" id="AVOT02003727">
    <property type="protein sequence ID" value="MBW0474404.1"/>
    <property type="molecule type" value="Genomic_DNA"/>
</dbReference>
<organism evidence="1 2">
    <name type="scientific">Austropuccinia psidii MF-1</name>
    <dbReference type="NCBI Taxonomy" id="1389203"/>
    <lineage>
        <taxon>Eukaryota</taxon>
        <taxon>Fungi</taxon>
        <taxon>Dikarya</taxon>
        <taxon>Basidiomycota</taxon>
        <taxon>Pucciniomycotina</taxon>
        <taxon>Pucciniomycetes</taxon>
        <taxon>Pucciniales</taxon>
        <taxon>Sphaerophragmiaceae</taxon>
        <taxon>Austropuccinia</taxon>
    </lineage>
</organism>
<dbReference type="Proteomes" id="UP000765509">
    <property type="component" value="Unassembled WGS sequence"/>
</dbReference>
<dbReference type="OrthoDB" id="4360000at2759"/>
<name>A0A9Q3BXK7_9BASI</name>
<keyword evidence="2" id="KW-1185">Reference proteome</keyword>